<dbReference type="PANTHER" id="PTHR48081">
    <property type="entry name" value="AB HYDROLASE SUPERFAMILY PROTEIN C4A8.06C"/>
    <property type="match status" value="1"/>
</dbReference>
<name>A0A9P9WWA4_9PEZI</name>
<feature type="domain" description="Alpha/beta hydrolase fold-3" evidence="2">
    <location>
        <begin position="91"/>
        <end position="279"/>
    </location>
</feature>
<accession>A0A9P9WWA4</accession>
<keyword evidence="1" id="KW-0378">Hydrolase</keyword>
<dbReference type="GO" id="GO:0016787">
    <property type="term" value="F:hydrolase activity"/>
    <property type="evidence" value="ECO:0007669"/>
    <property type="project" value="UniProtKB-KW"/>
</dbReference>
<dbReference type="OrthoDB" id="408631at2759"/>
<keyword evidence="4" id="KW-1185">Reference proteome</keyword>
<comment type="caution">
    <text evidence="3">The sequence shown here is derived from an EMBL/GenBank/DDBJ whole genome shotgun (WGS) entry which is preliminary data.</text>
</comment>
<protein>
    <recommendedName>
        <fullName evidence="2">Alpha/beta hydrolase fold-3 domain-containing protein</fullName>
    </recommendedName>
</protein>
<dbReference type="AlphaFoldDB" id="A0A9P9WWA4"/>
<dbReference type="Gene3D" id="3.40.50.1820">
    <property type="entry name" value="alpha/beta hydrolase"/>
    <property type="match status" value="1"/>
</dbReference>
<dbReference type="Pfam" id="PF07859">
    <property type="entry name" value="Abhydrolase_3"/>
    <property type="match status" value="1"/>
</dbReference>
<dbReference type="Proteomes" id="UP000829685">
    <property type="component" value="Unassembled WGS sequence"/>
</dbReference>
<evidence type="ECO:0000313" key="4">
    <source>
        <dbReference type="Proteomes" id="UP000829685"/>
    </source>
</evidence>
<gene>
    <name evidence="3" type="ORF">JX265_002052</name>
</gene>
<dbReference type="InterPro" id="IPR029058">
    <property type="entry name" value="AB_hydrolase_fold"/>
</dbReference>
<dbReference type="SUPFAM" id="SSF53474">
    <property type="entry name" value="alpha/beta-Hydrolases"/>
    <property type="match status" value="1"/>
</dbReference>
<reference evidence="3" key="1">
    <citation type="submission" date="2021-03" db="EMBL/GenBank/DDBJ databases">
        <title>Revisited historic fungal species revealed as producer of novel bioactive compounds through whole genome sequencing and comparative genomics.</title>
        <authorList>
            <person name="Vignolle G.A."/>
            <person name="Hochenegger N."/>
            <person name="Mach R.L."/>
            <person name="Mach-Aigner A.R."/>
            <person name="Javad Rahimi M."/>
            <person name="Salim K.A."/>
            <person name="Chan C.M."/>
            <person name="Lim L.B.L."/>
            <person name="Cai F."/>
            <person name="Druzhinina I.S."/>
            <person name="U'Ren J.M."/>
            <person name="Derntl C."/>
        </authorList>
    </citation>
    <scope>NUCLEOTIDE SEQUENCE</scope>
    <source>
        <strain evidence="3">TUCIM 5799</strain>
    </source>
</reference>
<dbReference type="PANTHER" id="PTHR48081:SF8">
    <property type="entry name" value="ALPHA_BETA HYDROLASE FOLD-3 DOMAIN-CONTAINING PROTEIN-RELATED"/>
    <property type="match status" value="1"/>
</dbReference>
<dbReference type="InterPro" id="IPR013094">
    <property type="entry name" value="AB_hydrolase_3"/>
</dbReference>
<sequence>MSEILFPLAQEGAPPLLKVRLPFPHRLNCFIKLWILKFLASLVFAVDRLLHPPSPTLGPNLLKRYPCRPSLQTRVFYPPSYKEGKLLPLYLNIHGGGFAVCDPQNDDEFCSMWSRRTGMLVVSLDYSKAPLYPFPAAVFDIAALATAVLADASLPIDKARTVIGGFSAGANLALCASQLPGLQGKLKAALAFYPIVDFSHPPHEKLNRRPYQTNRKDSLEFSSFWFDWGYVSPGQNRRDPLLSPCYAKRGDLPPCIYMIGAQWDLLRLESQKMIHELAGLGGLDNQEADFEEGTYKWTLARGRSHGFTHHFGYKLEDKKRREAACEPIYEEAREWLEKMWKT</sequence>
<organism evidence="3 4">
    <name type="scientific">Neoarthrinium moseri</name>
    <dbReference type="NCBI Taxonomy" id="1658444"/>
    <lineage>
        <taxon>Eukaryota</taxon>
        <taxon>Fungi</taxon>
        <taxon>Dikarya</taxon>
        <taxon>Ascomycota</taxon>
        <taxon>Pezizomycotina</taxon>
        <taxon>Sordariomycetes</taxon>
        <taxon>Xylariomycetidae</taxon>
        <taxon>Amphisphaeriales</taxon>
        <taxon>Apiosporaceae</taxon>
        <taxon>Neoarthrinium</taxon>
    </lineage>
</organism>
<dbReference type="EMBL" id="JAFIMR010000003">
    <property type="protein sequence ID" value="KAI1880431.1"/>
    <property type="molecule type" value="Genomic_DNA"/>
</dbReference>
<dbReference type="InterPro" id="IPR050300">
    <property type="entry name" value="GDXG_lipolytic_enzyme"/>
</dbReference>
<evidence type="ECO:0000313" key="3">
    <source>
        <dbReference type="EMBL" id="KAI1880431.1"/>
    </source>
</evidence>
<evidence type="ECO:0000259" key="2">
    <source>
        <dbReference type="Pfam" id="PF07859"/>
    </source>
</evidence>
<evidence type="ECO:0000256" key="1">
    <source>
        <dbReference type="ARBA" id="ARBA00022801"/>
    </source>
</evidence>
<proteinExistence type="predicted"/>